<dbReference type="SUPFAM" id="SSF50475">
    <property type="entry name" value="FMN-binding split barrel"/>
    <property type="match status" value="1"/>
</dbReference>
<dbReference type="GO" id="GO:0008615">
    <property type="term" value="P:pyridoxine biosynthetic process"/>
    <property type="evidence" value="ECO:0007669"/>
    <property type="project" value="InterPro"/>
</dbReference>
<dbReference type="InterPro" id="IPR012349">
    <property type="entry name" value="Split_barrel_FMN-bd"/>
</dbReference>
<keyword evidence="11" id="KW-1185">Reference proteome</keyword>
<sequence length="223" mass="25346">MDVIIAQPSPEKIQVLPHRQYQTSDSLTPSTVSPSPIDQFRIWFKQVVEDGIVKEPEAISLSTATPSGIPSARMVLFKELDERGFELIQNPYAAIVFYWREIHKSVRVMGKVEKISREESEAYFRSRPVGSQLGAWASKQSSVVAEGEVQDRLKKLEERFASSNGSGVDIPMPDFWGGWRVIPRSVSKFWCGKPSRLHDRVRYLREEGSPMENPSWKVELLAP</sequence>
<evidence type="ECO:0000256" key="3">
    <source>
        <dbReference type="ARBA" id="ARBA00005037"/>
    </source>
</evidence>
<dbReference type="Pfam" id="PF01243">
    <property type="entry name" value="PNPOx_N"/>
    <property type="match status" value="1"/>
</dbReference>
<dbReference type="GO" id="GO:0010181">
    <property type="term" value="F:FMN binding"/>
    <property type="evidence" value="ECO:0007669"/>
    <property type="project" value="InterPro"/>
</dbReference>
<keyword evidence="6" id="KW-0288">FMN</keyword>
<evidence type="ECO:0000259" key="9">
    <source>
        <dbReference type="Pfam" id="PF10590"/>
    </source>
</evidence>
<feature type="domain" description="Pyridoxamine 5'-phosphate oxidase N-terminal" evidence="8">
    <location>
        <begin position="52"/>
        <end position="143"/>
    </location>
</feature>
<evidence type="ECO:0000313" key="11">
    <source>
        <dbReference type="Proteomes" id="UP000799118"/>
    </source>
</evidence>
<proteinExistence type="predicted"/>
<evidence type="ECO:0000256" key="5">
    <source>
        <dbReference type="ARBA" id="ARBA00022630"/>
    </source>
</evidence>
<dbReference type="EC" id="1.4.3.5" evidence="4"/>
<evidence type="ECO:0000256" key="2">
    <source>
        <dbReference type="ARBA" id="ARBA00004738"/>
    </source>
</evidence>
<evidence type="ECO:0000259" key="8">
    <source>
        <dbReference type="Pfam" id="PF01243"/>
    </source>
</evidence>
<dbReference type="Pfam" id="PF10590">
    <property type="entry name" value="PNP_phzG_C"/>
    <property type="match status" value="1"/>
</dbReference>
<gene>
    <name evidence="10" type="ORF">BT96DRAFT_960223</name>
</gene>
<dbReference type="UniPathway" id="UPA01068">
    <property type="reaction ID" value="UER00304"/>
</dbReference>
<dbReference type="OrthoDB" id="303614at2759"/>
<feature type="domain" description="Pyridoxine 5'-phosphate oxidase dimerisation C-terminal" evidence="9">
    <location>
        <begin position="176"/>
        <end position="223"/>
    </location>
</feature>
<dbReference type="EMBL" id="ML769748">
    <property type="protein sequence ID" value="KAE9388342.1"/>
    <property type="molecule type" value="Genomic_DNA"/>
</dbReference>
<comment type="pathway">
    <text evidence="3">Cofactor metabolism; pyridoxal 5'-phosphate salvage; pyridoxal 5'-phosphate from pyridoxine 5'-phosphate: step 1/1.</text>
</comment>
<evidence type="ECO:0000313" key="10">
    <source>
        <dbReference type="EMBL" id="KAE9388342.1"/>
    </source>
</evidence>
<dbReference type="NCBIfam" id="TIGR00558">
    <property type="entry name" value="pdxH"/>
    <property type="match status" value="1"/>
</dbReference>
<evidence type="ECO:0000256" key="1">
    <source>
        <dbReference type="ARBA" id="ARBA00001917"/>
    </source>
</evidence>
<comment type="cofactor">
    <cofactor evidence="1">
        <name>FMN</name>
        <dbReference type="ChEBI" id="CHEBI:58210"/>
    </cofactor>
</comment>
<dbReference type="Gene3D" id="2.30.110.10">
    <property type="entry name" value="Electron Transport, Fmn-binding Protein, Chain A"/>
    <property type="match status" value="1"/>
</dbReference>
<dbReference type="InterPro" id="IPR011576">
    <property type="entry name" value="Pyridox_Oxase_N"/>
</dbReference>
<protein>
    <recommendedName>
        <fullName evidence="4">pyridoxal 5'-phosphate synthase</fullName>
        <ecNumber evidence="4">1.4.3.5</ecNumber>
    </recommendedName>
</protein>
<dbReference type="PIRSF" id="PIRSF000190">
    <property type="entry name" value="Pyd_amn-ph_oxd"/>
    <property type="match status" value="1"/>
</dbReference>
<dbReference type="NCBIfam" id="NF004231">
    <property type="entry name" value="PRK05679.1"/>
    <property type="match status" value="1"/>
</dbReference>
<name>A0A6A4GRD3_9AGAR</name>
<evidence type="ECO:0000256" key="7">
    <source>
        <dbReference type="ARBA" id="ARBA00023002"/>
    </source>
</evidence>
<dbReference type="GO" id="GO:0004733">
    <property type="term" value="F:pyridoxamine phosphate oxidase activity"/>
    <property type="evidence" value="ECO:0007669"/>
    <property type="project" value="UniProtKB-EC"/>
</dbReference>
<dbReference type="Proteomes" id="UP000799118">
    <property type="component" value="Unassembled WGS sequence"/>
</dbReference>
<organism evidence="10 11">
    <name type="scientific">Gymnopus androsaceus JB14</name>
    <dbReference type="NCBI Taxonomy" id="1447944"/>
    <lineage>
        <taxon>Eukaryota</taxon>
        <taxon>Fungi</taxon>
        <taxon>Dikarya</taxon>
        <taxon>Basidiomycota</taxon>
        <taxon>Agaricomycotina</taxon>
        <taxon>Agaricomycetes</taxon>
        <taxon>Agaricomycetidae</taxon>
        <taxon>Agaricales</taxon>
        <taxon>Marasmiineae</taxon>
        <taxon>Omphalotaceae</taxon>
        <taxon>Gymnopus</taxon>
    </lineage>
</organism>
<comment type="pathway">
    <text evidence="2">Cofactor metabolism; pyridoxal 5'-phosphate salvage; pyridoxal 5'-phosphate from pyridoxamine 5'-phosphate: step 1/1.</text>
</comment>
<accession>A0A6A4GRD3</accession>
<dbReference type="PANTHER" id="PTHR10851:SF0">
    <property type="entry name" value="PYRIDOXINE-5'-PHOSPHATE OXIDASE"/>
    <property type="match status" value="1"/>
</dbReference>
<dbReference type="AlphaFoldDB" id="A0A6A4GRD3"/>
<dbReference type="PANTHER" id="PTHR10851">
    <property type="entry name" value="PYRIDOXINE-5-PHOSPHATE OXIDASE"/>
    <property type="match status" value="1"/>
</dbReference>
<dbReference type="InterPro" id="IPR019576">
    <property type="entry name" value="Pyridoxamine_oxidase_dimer_C"/>
</dbReference>
<dbReference type="InterPro" id="IPR000659">
    <property type="entry name" value="Pyridox_Oxase"/>
</dbReference>
<evidence type="ECO:0000256" key="4">
    <source>
        <dbReference type="ARBA" id="ARBA00012801"/>
    </source>
</evidence>
<reference evidence="10" key="1">
    <citation type="journal article" date="2019" name="Environ. Microbiol.">
        <title>Fungal ecological strategies reflected in gene transcription - a case study of two litter decomposers.</title>
        <authorList>
            <person name="Barbi F."/>
            <person name="Kohler A."/>
            <person name="Barry K."/>
            <person name="Baskaran P."/>
            <person name="Daum C."/>
            <person name="Fauchery L."/>
            <person name="Ihrmark K."/>
            <person name="Kuo A."/>
            <person name="LaButti K."/>
            <person name="Lipzen A."/>
            <person name="Morin E."/>
            <person name="Grigoriev I.V."/>
            <person name="Henrissat B."/>
            <person name="Lindahl B."/>
            <person name="Martin F."/>
        </authorList>
    </citation>
    <scope>NUCLEOTIDE SEQUENCE</scope>
    <source>
        <strain evidence="10">JB14</strain>
    </source>
</reference>
<keyword evidence="5" id="KW-0285">Flavoprotein</keyword>
<keyword evidence="7" id="KW-0560">Oxidoreductase</keyword>
<evidence type="ECO:0000256" key="6">
    <source>
        <dbReference type="ARBA" id="ARBA00022643"/>
    </source>
</evidence>